<dbReference type="InterPro" id="IPR029063">
    <property type="entry name" value="SAM-dependent_MTases_sf"/>
</dbReference>
<comment type="caution">
    <text evidence="1">The sequence shown here is derived from an EMBL/GenBank/DDBJ whole genome shotgun (WGS) entry which is preliminary data.</text>
</comment>
<dbReference type="Proteomes" id="UP001055115">
    <property type="component" value="Unassembled WGS sequence"/>
</dbReference>
<accession>A0AA37LGC8</accession>
<gene>
    <name evidence="1" type="ORF">ColSpa_06174</name>
</gene>
<protein>
    <recommendedName>
        <fullName evidence="3">Methyltransferase domain-containing protein</fullName>
    </recommendedName>
</protein>
<proteinExistence type="predicted"/>
<name>A0AA37LGC8_9PEZI</name>
<dbReference type="Gene3D" id="3.40.50.150">
    <property type="entry name" value="Vaccinia Virus protein VP39"/>
    <property type="match status" value="1"/>
</dbReference>
<dbReference type="EMBL" id="BQXU01000014">
    <property type="protein sequence ID" value="GKT45993.1"/>
    <property type="molecule type" value="Genomic_DNA"/>
</dbReference>
<dbReference type="AlphaFoldDB" id="A0AA37LGC8"/>
<organism evidence="1 2">
    <name type="scientific">Colletotrichum spaethianum</name>
    <dbReference type="NCBI Taxonomy" id="700344"/>
    <lineage>
        <taxon>Eukaryota</taxon>
        <taxon>Fungi</taxon>
        <taxon>Dikarya</taxon>
        <taxon>Ascomycota</taxon>
        <taxon>Pezizomycotina</taxon>
        <taxon>Sordariomycetes</taxon>
        <taxon>Hypocreomycetidae</taxon>
        <taxon>Glomerellales</taxon>
        <taxon>Glomerellaceae</taxon>
        <taxon>Colletotrichum</taxon>
        <taxon>Colletotrichum spaethianum species complex</taxon>
    </lineage>
</organism>
<dbReference type="RefSeq" id="XP_049128343.1">
    <property type="nucleotide sequence ID" value="XM_049272386.1"/>
</dbReference>
<reference evidence="1 2" key="1">
    <citation type="submission" date="2022-03" db="EMBL/GenBank/DDBJ databases">
        <title>Genome data of Colletotrichum spp.</title>
        <authorList>
            <person name="Utami Y.D."/>
            <person name="Hiruma K."/>
        </authorList>
    </citation>
    <scope>NUCLEOTIDE SEQUENCE [LARGE SCALE GENOMIC DNA]</scope>
    <source>
        <strain evidence="1 2">MAFF 239500</strain>
    </source>
</reference>
<evidence type="ECO:0000313" key="2">
    <source>
        <dbReference type="Proteomes" id="UP001055115"/>
    </source>
</evidence>
<dbReference type="GeneID" id="73326976"/>
<keyword evidence="2" id="KW-1185">Reference proteome</keyword>
<evidence type="ECO:0000313" key="1">
    <source>
        <dbReference type="EMBL" id="GKT45993.1"/>
    </source>
</evidence>
<evidence type="ECO:0008006" key="3">
    <source>
        <dbReference type="Google" id="ProtNLM"/>
    </source>
</evidence>
<dbReference type="SUPFAM" id="SSF53335">
    <property type="entry name" value="S-adenosyl-L-methionine-dependent methyltransferases"/>
    <property type="match status" value="1"/>
</dbReference>
<sequence length="88" mass="9737">MTSESWIDLHNMFPRTFGNRLGTAPPNEKDSNVGRVLDIGTGTGIWAIDFGDEHPDAEVHMTSAPERAKCRVLTISTGSRRRPFCHVA</sequence>